<sequence length="254" mass="27293">MPATRKDQIAMIVYVPALAGDDDRPLAVVHAMERAHPGLRIGLMISDEGQLIPLPDRDAFVARESRRGEMPPLRSTDNDFRVSVTGWGIPAGLCPGGRAQFEFHVALPLSAGGIAAAAILLEAVAETGRAFWGHATPVSAAVDIAHQTKNRPDDRTPPPRGLPVIKSPGAMRSPEIPHRLGWLNYWSDAAARAIGFPDPARDAELLSRARRTATGGWVVRLTEAPLDLDNPAHLDALKRAYESFPEIGGRAAPP</sequence>
<reference evidence="3" key="1">
    <citation type="submission" date="2016-11" db="EMBL/GenBank/DDBJ databases">
        <authorList>
            <person name="Shukria A."/>
            <person name="Stevens D.C."/>
        </authorList>
    </citation>
    <scope>NUCLEOTIDE SEQUENCE [LARGE SCALE GENOMIC DNA]</scope>
    <source>
        <strain evidence="3">Cbfe23</strain>
    </source>
</reference>
<keyword evidence="3" id="KW-1185">Reference proteome</keyword>
<dbReference type="STRING" id="83449.BON30_39550"/>
<dbReference type="Pfam" id="PF19378">
    <property type="entry name" value="DUF5953"/>
    <property type="match status" value="1"/>
</dbReference>
<evidence type="ECO:0000313" key="2">
    <source>
        <dbReference type="EMBL" id="OJH35160.1"/>
    </source>
</evidence>
<comment type="caution">
    <text evidence="2">The sequence shown here is derived from an EMBL/GenBank/DDBJ whole genome shotgun (WGS) entry which is preliminary data.</text>
</comment>
<accession>A0A1L9AYS5</accession>
<reference evidence="2 3" key="2">
    <citation type="submission" date="2016-12" db="EMBL/GenBank/DDBJ databases">
        <title>Draft Genome Sequence of Cystobacter ferrugineus Strain Cbfe23.</title>
        <authorList>
            <person name="Akbar S."/>
            <person name="Dowd S.E."/>
            <person name="Stevens D.C."/>
        </authorList>
    </citation>
    <scope>NUCLEOTIDE SEQUENCE [LARGE SCALE GENOMIC DNA]</scope>
    <source>
        <strain evidence="2 3">Cbfe23</strain>
    </source>
</reference>
<dbReference type="EMBL" id="MPIN01000015">
    <property type="protein sequence ID" value="OJH35160.1"/>
    <property type="molecule type" value="Genomic_DNA"/>
</dbReference>
<dbReference type="AlphaFoldDB" id="A0A1L9AYS5"/>
<dbReference type="InterPro" id="IPR045997">
    <property type="entry name" value="DUF5953"/>
</dbReference>
<dbReference type="Proteomes" id="UP000182229">
    <property type="component" value="Unassembled WGS sequence"/>
</dbReference>
<feature type="region of interest" description="Disordered" evidence="1">
    <location>
        <begin position="149"/>
        <end position="170"/>
    </location>
</feature>
<proteinExistence type="predicted"/>
<evidence type="ECO:0000313" key="3">
    <source>
        <dbReference type="Proteomes" id="UP000182229"/>
    </source>
</evidence>
<evidence type="ECO:0000256" key="1">
    <source>
        <dbReference type="SAM" id="MobiDB-lite"/>
    </source>
</evidence>
<dbReference type="RefSeq" id="WP_071903740.1">
    <property type="nucleotide sequence ID" value="NZ_MPIN01000015.1"/>
</dbReference>
<gene>
    <name evidence="2" type="ORF">BON30_39550</name>
</gene>
<organism evidence="2 3">
    <name type="scientific">Cystobacter ferrugineus</name>
    <dbReference type="NCBI Taxonomy" id="83449"/>
    <lineage>
        <taxon>Bacteria</taxon>
        <taxon>Pseudomonadati</taxon>
        <taxon>Myxococcota</taxon>
        <taxon>Myxococcia</taxon>
        <taxon>Myxococcales</taxon>
        <taxon>Cystobacterineae</taxon>
        <taxon>Archangiaceae</taxon>
        <taxon>Cystobacter</taxon>
    </lineage>
</organism>
<name>A0A1L9AYS5_9BACT</name>
<protein>
    <submittedName>
        <fullName evidence="2">Uncharacterized protein</fullName>
    </submittedName>
</protein>